<dbReference type="AlphaFoldDB" id="A0A255GEK4"/>
<dbReference type="OrthoDB" id="3249793at2"/>
<evidence type="ECO:0000313" key="2">
    <source>
        <dbReference type="EMBL" id="OYO14255.1"/>
    </source>
</evidence>
<dbReference type="Pfam" id="PF00561">
    <property type="entry name" value="Abhydrolase_1"/>
    <property type="match status" value="1"/>
</dbReference>
<keyword evidence="2" id="KW-0378">Hydrolase</keyword>
<dbReference type="PANTHER" id="PTHR43433">
    <property type="entry name" value="HYDROLASE, ALPHA/BETA FOLD FAMILY PROTEIN"/>
    <property type="match status" value="1"/>
</dbReference>
<accession>A0A255GEK4</accession>
<dbReference type="Gene3D" id="3.40.50.1820">
    <property type="entry name" value="alpha/beta hydrolase"/>
    <property type="match status" value="1"/>
</dbReference>
<comment type="caution">
    <text evidence="2">The sequence shown here is derived from an EMBL/GenBank/DDBJ whole genome shotgun (WGS) entry which is preliminary data.</text>
</comment>
<dbReference type="PANTHER" id="PTHR43433:SF5">
    <property type="entry name" value="AB HYDROLASE-1 DOMAIN-CONTAINING PROTEIN"/>
    <property type="match status" value="1"/>
</dbReference>
<dbReference type="InterPro" id="IPR000073">
    <property type="entry name" value="AB_hydrolase_1"/>
</dbReference>
<proteinExistence type="predicted"/>
<dbReference type="RefSeq" id="WP_094405138.1">
    <property type="nucleotide sequence ID" value="NZ_NMVO01000012.1"/>
</dbReference>
<dbReference type="GO" id="GO:0016787">
    <property type="term" value="F:hydrolase activity"/>
    <property type="evidence" value="ECO:0007669"/>
    <property type="project" value="UniProtKB-KW"/>
</dbReference>
<evidence type="ECO:0000259" key="1">
    <source>
        <dbReference type="Pfam" id="PF00561"/>
    </source>
</evidence>
<dbReference type="InterPro" id="IPR029058">
    <property type="entry name" value="AB_hydrolase_fold"/>
</dbReference>
<feature type="domain" description="AB hydrolase-1" evidence="1">
    <location>
        <begin position="27"/>
        <end position="265"/>
    </location>
</feature>
<dbReference type="EMBL" id="NMVO01000012">
    <property type="protein sequence ID" value="OYO14255.1"/>
    <property type="molecule type" value="Genomic_DNA"/>
</dbReference>
<gene>
    <name evidence="2" type="ORF">CGZ94_06400</name>
</gene>
<keyword evidence="3" id="KW-1185">Reference proteome</keyword>
<dbReference type="SUPFAM" id="SSF53474">
    <property type="entry name" value="alpha/beta-Hydrolases"/>
    <property type="match status" value="1"/>
</dbReference>
<sequence length="284" mass="29588">MESIVVTTAGPVEVCLRPGELSPVLLLGGGHTTARTPIGQELYSELGHTVVTVSRPGYGRTSVGPLTAAEFGPLLVEVCDRMGLGPLAAVVGVSAGGPTAVQATLALGERARSLILHSAAPSARPYPDAPAQRAAAPVVFGPSTQAATWATVRRSVRTDAGLRRHLGRLSRLPAVRWWPDLTEADKDAARATFAAMDSGSGFLLDLRQGSPALRAYRSAALARVGVPTLVTGSPHDGGVDWRHAESLAELIPGAELVNTEAATHFYWIGPTRGRVSGAISRFLG</sequence>
<dbReference type="Proteomes" id="UP000215896">
    <property type="component" value="Unassembled WGS sequence"/>
</dbReference>
<evidence type="ECO:0000313" key="3">
    <source>
        <dbReference type="Proteomes" id="UP000215896"/>
    </source>
</evidence>
<protein>
    <submittedName>
        <fullName evidence="2">Alpha/beta hydrolase</fullName>
    </submittedName>
</protein>
<reference evidence="2 3" key="1">
    <citation type="submission" date="2017-07" db="EMBL/GenBank/DDBJ databases">
        <title>Draft whole genome sequences of clinical Proprionibacteriaceae strains.</title>
        <authorList>
            <person name="Bernier A.-M."/>
            <person name="Bernard K."/>
            <person name="Domingo M.-C."/>
        </authorList>
    </citation>
    <scope>NUCLEOTIDE SEQUENCE [LARGE SCALE GENOMIC DNA]</scope>
    <source>
        <strain evidence="2 3">NML 030167</strain>
    </source>
</reference>
<dbReference type="InterPro" id="IPR050471">
    <property type="entry name" value="AB_hydrolase"/>
</dbReference>
<organism evidence="2 3">
    <name type="scientific">Enemella evansiae</name>
    <dbReference type="NCBI Taxonomy" id="2016499"/>
    <lineage>
        <taxon>Bacteria</taxon>
        <taxon>Bacillati</taxon>
        <taxon>Actinomycetota</taxon>
        <taxon>Actinomycetes</taxon>
        <taxon>Propionibacteriales</taxon>
        <taxon>Propionibacteriaceae</taxon>
        <taxon>Enemella</taxon>
    </lineage>
</organism>
<name>A0A255GEK4_9ACTN</name>